<dbReference type="Pfam" id="PF14091">
    <property type="entry name" value="DUF4269"/>
    <property type="match status" value="1"/>
</dbReference>
<gene>
    <name evidence="1" type="ORF">S01H1_78234</name>
</gene>
<feature type="non-terminal residue" evidence="1">
    <location>
        <position position="1"/>
    </location>
</feature>
<name>X0YAB1_9ZZZZ</name>
<reference evidence="1" key="1">
    <citation type="journal article" date="2014" name="Front. Microbiol.">
        <title>High frequency of phylogenetically diverse reductive dehalogenase-homologous genes in deep subseafloor sedimentary metagenomes.</title>
        <authorList>
            <person name="Kawai M."/>
            <person name="Futagami T."/>
            <person name="Toyoda A."/>
            <person name="Takaki Y."/>
            <person name="Nishi S."/>
            <person name="Hori S."/>
            <person name="Arai W."/>
            <person name="Tsubouchi T."/>
            <person name="Morono Y."/>
            <person name="Uchiyama I."/>
            <person name="Ito T."/>
            <person name="Fujiyama A."/>
            <person name="Inagaki F."/>
            <person name="Takami H."/>
        </authorList>
    </citation>
    <scope>NUCLEOTIDE SEQUENCE</scope>
    <source>
        <strain evidence="1">Expedition CK06-06</strain>
    </source>
</reference>
<evidence type="ECO:0008006" key="2">
    <source>
        <dbReference type="Google" id="ProtNLM"/>
    </source>
</evidence>
<proteinExistence type="predicted"/>
<dbReference type="InterPro" id="IPR043519">
    <property type="entry name" value="NT_sf"/>
</dbReference>
<dbReference type="SUPFAM" id="SSF81301">
    <property type="entry name" value="Nucleotidyltransferase"/>
    <property type="match status" value="1"/>
</dbReference>
<accession>X0YAB1</accession>
<dbReference type="AlphaFoldDB" id="X0YAB1"/>
<sequence length="195" mass="22494">VAREAARLLYYNLSGEYKQAKEEAARLLGIASLPNNFEVAVELDLLAGEVEGSDRESLRVVMRREALTVMSCLKDFHPRLIGSVWRGTARKGSDIDIEVFCHERETVIKELEKMYRSTRFEHGSKTDEGKTERYLHAHFNLPSGHEVEVVIKTLEHHSERRKCEVYGDNIVGVTLPQLRNLLDENPYKRFIPKER</sequence>
<evidence type="ECO:0000313" key="1">
    <source>
        <dbReference type="EMBL" id="GAG44232.1"/>
    </source>
</evidence>
<comment type="caution">
    <text evidence="1">The sequence shown here is derived from an EMBL/GenBank/DDBJ whole genome shotgun (WGS) entry which is preliminary data.</text>
</comment>
<organism evidence="1">
    <name type="scientific">marine sediment metagenome</name>
    <dbReference type="NCBI Taxonomy" id="412755"/>
    <lineage>
        <taxon>unclassified sequences</taxon>
        <taxon>metagenomes</taxon>
        <taxon>ecological metagenomes</taxon>
    </lineage>
</organism>
<dbReference type="InterPro" id="IPR025365">
    <property type="entry name" value="DUF4269"/>
</dbReference>
<dbReference type="EMBL" id="BARS01052636">
    <property type="protein sequence ID" value="GAG44232.1"/>
    <property type="molecule type" value="Genomic_DNA"/>
</dbReference>
<protein>
    <recommendedName>
        <fullName evidence="2">Polymerase nucleotidyl transferase domain-containing protein</fullName>
    </recommendedName>
</protein>